<dbReference type="InterPro" id="IPR028087">
    <property type="entry name" value="Tad_N"/>
</dbReference>
<protein>
    <recommendedName>
        <fullName evidence="2">Putative Flp pilus-assembly TadG-like N-terminal domain-containing protein</fullName>
    </recommendedName>
</protein>
<feature type="domain" description="Putative Flp pilus-assembly TadG-like N-terminal" evidence="2">
    <location>
        <begin position="16"/>
        <end position="62"/>
    </location>
</feature>
<feature type="transmembrane region" description="Helical" evidence="1">
    <location>
        <begin position="15"/>
        <end position="36"/>
    </location>
</feature>
<evidence type="ECO:0000313" key="3">
    <source>
        <dbReference type="EMBL" id="SOC48599.1"/>
    </source>
</evidence>
<keyword evidence="1" id="KW-0472">Membrane</keyword>
<dbReference type="RefSeq" id="WP_097194242.1">
    <property type="nucleotide sequence ID" value="NZ_OBQI01000002.1"/>
</dbReference>
<evidence type="ECO:0000313" key="4">
    <source>
        <dbReference type="Proteomes" id="UP000219435"/>
    </source>
</evidence>
<sequence length="146" mass="14725">MNPRQRLRDEDAERGALGVFLAVLVPGLLLIIGLAVDGGAKVAATQRANAIADEAARAGGQALDVSAALAGDVRVDPAAAVAAAQNYLERNSVQGTVTVVDGDTLTVTTTITEPTAFLGLIGIQTMTVEGSGTADLITDQDAGAEP</sequence>
<dbReference type="Pfam" id="PF13400">
    <property type="entry name" value="Tad"/>
    <property type="match status" value="1"/>
</dbReference>
<dbReference type="OrthoDB" id="4827894at2"/>
<keyword evidence="1" id="KW-0812">Transmembrane</keyword>
<organism evidence="3 4">
    <name type="scientific">Blastococcus aggregatus</name>
    <dbReference type="NCBI Taxonomy" id="38502"/>
    <lineage>
        <taxon>Bacteria</taxon>
        <taxon>Bacillati</taxon>
        <taxon>Actinomycetota</taxon>
        <taxon>Actinomycetes</taxon>
        <taxon>Geodermatophilales</taxon>
        <taxon>Geodermatophilaceae</taxon>
        <taxon>Blastococcus</taxon>
    </lineage>
</organism>
<keyword evidence="1" id="KW-1133">Transmembrane helix</keyword>
<name>A0A285V3G6_9ACTN</name>
<keyword evidence="4" id="KW-1185">Reference proteome</keyword>
<reference evidence="4" key="1">
    <citation type="submission" date="2017-08" db="EMBL/GenBank/DDBJ databases">
        <authorList>
            <person name="Varghese N."/>
            <person name="Submissions S."/>
        </authorList>
    </citation>
    <scope>NUCLEOTIDE SEQUENCE [LARGE SCALE GENOMIC DNA]</scope>
    <source>
        <strain evidence="4">DSM 4725</strain>
    </source>
</reference>
<dbReference type="AlphaFoldDB" id="A0A285V3G6"/>
<evidence type="ECO:0000259" key="2">
    <source>
        <dbReference type="Pfam" id="PF13400"/>
    </source>
</evidence>
<accession>A0A285V3G6</accession>
<dbReference type="Proteomes" id="UP000219435">
    <property type="component" value="Unassembled WGS sequence"/>
</dbReference>
<gene>
    <name evidence="3" type="ORF">SAMN05660748_1302</name>
</gene>
<proteinExistence type="predicted"/>
<evidence type="ECO:0000256" key="1">
    <source>
        <dbReference type="SAM" id="Phobius"/>
    </source>
</evidence>
<dbReference type="EMBL" id="OBQI01000002">
    <property type="protein sequence ID" value="SOC48599.1"/>
    <property type="molecule type" value="Genomic_DNA"/>
</dbReference>